<sequence>MMTGHWLLRRTQTAAGRTWTRAPEAVEWLKEWYADNPPAVREDGRPTCFGVDAKAAHAIEALARGKDVAWVYWTATGSLTASTVVACPNRHHPGIPCPLPPTEHEEANDVA</sequence>
<evidence type="ECO:0000313" key="3">
    <source>
        <dbReference type="Proteomes" id="UP001183420"/>
    </source>
</evidence>
<protein>
    <submittedName>
        <fullName evidence="2">Uncharacterized protein</fullName>
    </submittedName>
</protein>
<reference evidence="3" key="1">
    <citation type="submission" date="2023-07" db="EMBL/GenBank/DDBJ databases">
        <title>30 novel species of actinomycetes from the DSMZ collection.</title>
        <authorList>
            <person name="Nouioui I."/>
        </authorList>
    </citation>
    <scope>NUCLEOTIDE SEQUENCE [LARGE SCALE GENOMIC DNA]</scope>
    <source>
        <strain evidence="3">DSM 44918</strain>
    </source>
</reference>
<proteinExistence type="predicted"/>
<accession>A0ABU2LPK2</accession>
<dbReference type="RefSeq" id="WP_311598884.1">
    <property type="nucleotide sequence ID" value="NZ_JAVREM010000014.1"/>
</dbReference>
<name>A0ABU2LPK2_9ACTN</name>
<feature type="compositionally biased region" description="Basic and acidic residues" evidence="1">
    <location>
        <begin position="102"/>
        <end position="111"/>
    </location>
</feature>
<evidence type="ECO:0000313" key="2">
    <source>
        <dbReference type="EMBL" id="MDT0319530.1"/>
    </source>
</evidence>
<keyword evidence="3" id="KW-1185">Reference proteome</keyword>
<gene>
    <name evidence="2" type="ORF">RNC47_14400</name>
</gene>
<organism evidence="2 3">
    <name type="scientific">Streptomyces millisiae</name>
    <dbReference type="NCBI Taxonomy" id="3075542"/>
    <lineage>
        <taxon>Bacteria</taxon>
        <taxon>Bacillati</taxon>
        <taxon>Actinomycetota</taxon>
        <taxon>Actinomycetes</taxon>
        <taxon>Kitasatosporales</taxon>
        <taxon>Streptomycetaceae</taxon>
        <taxon>Streptomyces</taxon>
    </lineage>
</organism>
<feature type="region of interest" description="Disordered" evidence="1">
    <location>
        <begin position="92"/>
        <end position="111"/>
    </location>
</feature>
<dbReference type="Proteomes" id="UP001183420">
    <property type="component" value="Unassembled WGS sequence"/>
</dbReference>
<evidence type="ECO:0000256" key="1">
    <source>
        <dbReference type="SAM" id="MobiDB-lite"/>
    </source>
</evidence>
<comment type="caution">
    <text evidence="2">The sequence shown here is derived from an EMBL/GenBank/DDBJ whole genome shotgun (WGS) entry which is preliminary data.</text>
</comment>
<dbReference type="EMBL" id="JAVREM010000014">
    <property type="protein sequence ID" value="MDT0319530.1"/>
    <property type="molecule type" value="Genomic_DNA"/>
</dbReference>